<reference evidence="2 3" key="1">
    <citation type="journal article" date="2011" name="Genome Res.">
        <title>Phylogeny-wide analysis of social amoeba genomes highlights ancient origins for complex intercellular communication.</title>
        <authorList>
            <person name="Heidel A.J."/>
            <person name="Lawal H.M."/>
            <person name="Felder M."/>
            <person name="Schilde C."/>
            <person name="Helps N.R."/>
            <person name="Tunggal B."/>
            <person name="Rivero F."/>
            <person name="John U."/>
            <person name="Schleicher M."/>
            <person name="Eichinger L."/>
            <person name="Platzer M."/>
            <person name="Noegel A.A."/>
            <person name="Schaap P."/>
            <person name="Gloeckner G."/>
        </authorList>
    </citation>
    <scope>NUCLEOTIDE SEQUENCE [LARGE SCALE GENOMIC DNA]</scope>
    <source>
        <strain evidence="3">ATCC 26659 / Pp 5 / PN500</strain>
    </source>
</reference>
<accession>D3BV35</accession>
<dbReference type="AlphaFoldDB" id="D3BV35"/>
<dbReference type="InParanoid" id="D3BV35"/>
<evidence type="ECO:0000313" key="3">
    <source>
        <dbReference type="Proteomes" id="UP000001396"/>
    </source>
</evidence>
<organism evidence="2 3">
    <name type="scientific">Heterostelium pallidum (strain ATCC 26659 / Pp 5 / PN500)</name>
    <name type="common">Cellular slime mold</name>
    <name type="synonym">Polysphondylium pallidum</name>
    <dbReference type="NCBI Taxonomy" id="670386"/>
    <lineage>
        <taxon>Eukaryota</taxon>
        <taxon>Amoebozoa</taxon>
        <taxon>Evosea</taxon>
        <taxon>Eumycetozoa</taxon>
        <taxon>Dictyostelia</taxon>
        <taxon>Acytosteliales</taxon>
        <taxon>Acytosteliaceae</taxon>
        <taxon>Heterostelium</taxon>
    </lineage>
</organism>
<feature type="chain" id="PRO_5003042570" evidence="1">
    <location>
        <begin position="21"/>
        <end position="54"/>
    </location>
</feature>
<evidence type="ECO:0000313" key="2">
    <source>
        <dbReference type="EMBL" id="EFA74973.1"/>
    </source>
</evidence>
<keyword evidence="1" id="KW-0732">Signal</keyword>
<dbReference type="EMBL" id="ADBJ01000060">
    <property type="protein sequence ID" value="EFA74973.1"/>
    <property type="molecule type" value="Genomic_DNA"/>
</dbReference>
<evidence type="ECO:0000256" key="1">
    <source>
        <dbReference type="SAM" id="SignalP"/>
    </source>
</evidence>
<protein>
    <submittedName>
        <fullName evidence="2">Uncharacterized protein</fullName>
    </submittedName>
</protein>
<comment type="caution">
    <text evidence="2">The sequence shown here is derived from an EMBL/GenBank/DDBJ whole genome shotgun (WGS) entry which is preliminary data.</text>
</comment>
<proteinExistence type="predicted"/>
<sequence>MEKLFAILLIVLALISMVMASQCDCEEAYEACSLKGGTALSCGRDLFICLSSCA</sequence>
<gene>
    <name evidence="2" type="ORF">PPL_12007</name>
</gene>
<feature type="signal peptide" evidence="1">
    <location>
        <begin position="1"/>
        <end position="20"/>
    </location>
</feature>
<dbReference type="Proteomes" id="UP000001396">
    <property type="component" value="Unassembled WGS sequence"/>
</dbReference>
<dbReference type="RefSeq" id="XP_020427107.1">
    <property type="nucleotide sequence ID" value="XM_020582753.1"/>
</dbReference>
<dbReference type="GeneID" id="31367475"/>
<keyword evidence="3" id="KW-1185">Reference proteome</keyword>
<name>D3BV35_HETP5</name>